<comment type="caution">
    <text evidence="3">The sequence shown here is derived from an EMBL/GenBank/DDBJ whole genome shotgun (WGS) entry which is preliminary data.</text>
</comment>
<dbReference type="EMBL" id="JAENIO010000010">
    <property type="protein sequence ID" value="MBK1833538.1"/>
    <property type="molecule type" value="Genomic_DNA"/>
</dbReference>
<dbReference type="AlphaFoldDB" id="A0A934VH39"/>
<evidence type="ECO:0000259" key="2">
    <source>
        <dbReference type="Pfam" id="PF04945"/>
    </source>
</evidence>
<reference evidence="3" key="1">
    <citation type="submission" date="2021-01" db="EMBL/GenBank/DDBJ databases">
        <title>Modified the classification status of verrucomicrobia.</title>
        <authorList>
            <person name="Feng X."/>
        </authorList>
    </citation>
    <scope>NUCLEOTIDE SEQUENCE</scope>
    <source>
        <strain evidence="3">KCTC 12986</strain>
    </source>
</reference>
<dbReference type="GO" id="GO:0016491">
    <property type="term" value="F:oxidoreductase activity"/>
    <property type="evidence" value="ECO:0007669"/>
    <property type="project" value="InterPro"/>
</dbReference>
<accession>A0A934VH39</accession>
<feature type="chain" id="PRO_5036796822" description="YHS domain-containing protein" evidence="1">
    <location>
        <begin position="22"/>
        <end position="91"/>
    </location>
</feature>
<gene>
    <name evidence="3" type="ORF">JIN78_05640</name>
</gene>
<proteinExistence type="predicted"/>
<dbReference type="Pfam" id="PF04945">
    <property type="entry name" value="YHS"/>
    <property type="match status" value="1"/>
</dbReference>
<evidence type="ECO:0000313" key="3">
    <source>
        <dbReference type="EMBL" id="MBK1833538.1"/>
    </source>
</evidence>
<protein>
    <recommendedName>
        <fullName evidence="2">YHS domain-containing protein</fullName>
    </recommendedName>
</protein>
<dbReference type="InterPro" id="IPR007029">
    <property type="entry name" value="YHS_dom"/>
</dbReference>
<dbReference type="InterPro" id="IPR012348">
    <property type="entry name" value="RNR-like"/>
</dbReference>
<evidence type="ECO:0000256" key="1">
    <source>
        <dbReference type="SAM" id="SignalP"/>
    </source>
</evidence>
<name>A0A934VH39_9BACT</name>
<dbReference type="Proteomes" id="UP000604083">
    <property type="component" value="Unassembled WGS sequence"/>
</dbReference>
<feature type="domain" description="YHS" evidence="2">
    <location>
        <begin position="49"/>
        <end position="78"/>
    </location>
</feature>
<sequence length="91" mass="10528">MKKKSLLILLLGLASLNPLWADEPAKETPTPYPLQTCIVSDEKLGEMGKPLYLQYKGQAYGFCCKPCTKDFREDPEKFRKKFEKEQKKTKK</sequence>
<dbReference type="Gene3D" id="1.10.620.20">
    <property type="entry name" value="Ribonucleotide Reductase, subunit A"/>
    <property type="match status" value="1"/>
</dbReference>
<dbReference type="SUPFAM" id="SSF47240">
    <property type="entry name" value="Ferritin-like"/>
    <property type="match status" value="1"/>
</dbReference>
<keyword evidence="4" id="KW-1185">Reference proteome</keyword>
<dbReference type="RefSeq" id="WP_200390973.1">
    <property type="nucleotide sequence ID" value="NZ_JAENIO010000010.1"/>
</dbReference>
<feature type="signal peptide" evidence="1">
    <location>
        <begin position="1"/>
        <end position="21"/>
    </location>
</feature>
<evidence type="ECO:0000313" key="4">
    <source>
        <dbReference type="Proteomes" id="UP000604083"/>
    </source>
</evidence>
<organism evidence="3 4">
    <name type="scientific">Roseibacillus ishigakijimensis</name>
    <dbReference type="NCBI Taxonomy" id="454146"/>
    <lineage>
        <taxon>Bacteria</taxon>
        <taxon>Pseudomonadati</taxon>
        <taxon>Verrucomicrobiota</taxon>
        <taxon>Verrucomicrobiia</taxon>
        <taxon>Verrucomicrobiales</taxon>
        <taxon>Verrucomicrobiaceae</taxon>
        <taxon>Roseibacillus</taxon>
    </lineage>
</organism>
<dbReference type="InterPro" id="IPR009078">
    <property type="entry name" value="Ferritin-like_SF"/>
</dbReference>
<keyword evidence="1" id="KW-0732">Signal</keyword>